<dbReference type="InterPro" id="IPR045626">
    <property type="entry name" value="PGDH_ASB_dom"/>
</dbReference>
<dbReference type="GO" id="GO:0006564">
    <property type="term" value="P:L-serine biosynthetic process"/>
    <property type="evidence" value="ECO:0007669"/>
    <property type="project" value="UniProtKB-UniRule"/>
</dbReference>
<dbReference type="CDD" id="cd12173">
    <property type="entry name" value="PGDH_4"/>
    <property type="match status" value="1"/>
</dbReference>
<keyword evidence="7 11" id="KW-0520">NAD</keyword>
<dbReference type="SUPFAM" id="SSF55021">
    <property type="entry name" value="ACT-like"/>
    <property type="match status" value="1"/>
</dbReference>
<dbReference type="Pfam" id="PF19304">
    <property type="entry name" value="PGDH_inter"/>
    <property type="match status" value="1"/>
</dbReference>
<name>A0A1Y0ILA7_9BACL</name>
<sequence>MANYRVLVSDPISEQGLAALLEAPEVDVDIRTDLTPGGLLEVIGGYDALLVRSQTQVTVEVLQAGVNLRAIGRAGVGVDNIDVLAATRQGVIVINAPDGNTISTCEHTFAMLLAMARKIPQAHGKLKGGAWDRKSFVGVELNSKTLGILGFGRIGSEVAKRAMAFNMRVLAFDPFLTRERAEKMGVVMASVDEIVEAADFITVHTPLIKETKHLLSHDQFARMKPGVRLLNCARGGIIDEAALVEALQSGKVAGAALDVFESEPATLENPLLSFDNVVVAPHLGASTEEAQINVAIDVGRELLQLLRDRPFKNAVNLPSLSDEAMRTIAPYLDLAEKAGRLAAALAEGPVQKIEMTFAGKLADKQTDPLSRSILKGLLGYHHGEEVNYVNAPFLAEQHRIQLTETKTTRHDLYADLLQVTVQTSQGDVTIAGTLIADLGPRIVQINDFKVDLAPEGTLLMTEHLDQPGMIGKVGTLLGRADINIAAMQVARRSQGGMALMILAVDKSLDEETFEAIQYVSGIQRVREVAV</sequence>
<protein>
    <recommendedName>
        <fullName evidence="4 11">D-3-phosphoglycerate dehydrogenase</fullName>
        <ecNumber evidence="11">1.1.1.95</ecNumber>
    </recommendedName>
</protein>
<dbReference type="InterPro" id="IPR029009">
    <property type="entry name" value="ASB_dom_sf"/>
</dbReference>
<evidence type="ECO:0000256" key="3">
    <source>
        <dbReference type="ARBA" id="ARBA00005854"/>
    </source>
</evidence>
<organism evidence="13 14">
    <name type="scientific">Tumebacillus avium</name>
    <dbReference type="NCBI Taxonomy" id="1903704"/>
    <lineage>
        <taxon>Bacteria</taxon>
        <taxon>Bacillati</taxon>
        <taxon>Bacillota</taxon>
        <taxon>Bacilli</taxon>
        <taxon>Bacillales</taxon>
        <taxon>Alicyclobacillaceae</taxon>
        <taxon>Tumebacillus</taxon>
    </lineage>
</organism>
<dbReference type="Pfam" id="PF00389">
    <property type="entry name" value="2-Hacid_dh"/>
    <property type="match status" value="1"/>
</dbReference>
<dbReference type="GO" id="GO:0004617">
    <property type="term" value="F:phosphoglycerate dehydrogenase activity"/>
    <property type="evidence" value="ECO:0007669"/>
    <property type="project" value="UniProtKB-UniRule"/>
</dbReference>
<dbReference type="NCBIfam" id="TIGR01327">
    <property type="entry name" value="PGDH"/>
    <property type="match status" value="1"/>
</dbReference>
<evidence type="ECO:0000256" key="1">
    <source>
        <dbReference type="ARBA" id="ARBA00003800"/>
    </source>
</evidence>
<proteinExistence type="inferred from homology"/>
<evidence type="ECO:0000313" key="13">
    <source>
        <dbReference type="EMBL" id="ARU61297.1"/>
    </source>
</evidence>
<dbReference type="Pfam" id="PF02826">
    <property type="entry name" value="2-Hacid_dh_C"/>
    <property type="match status" value="1"/>
</dbReference>
<evidence type="ECO:0000256" key="10">
    <source>
        <dbReference type="ARBA" id="ARBA00048731"/>
    </source>
</evidence>
<keyword evidence="14" id="KW-1185">Reference proteome</keyword>
<comment type="pathway">
    <text evidence="2 11">Amino-acid biosynthesis; L-serine biosynthesis; L-serine from 3-phospho-D-glycerate: step 1/3.</text>
</comment>
<dbReference type="Gene3D" id="3.30.1330.90">
    <property type="entry name" value="D-3-phosphoglycerate dehydrogenase, domain 3"/>
    <property type="match status" value="1"/>
</dbReference>
<dbReference type="InterPro" id="IPR006139">
    <property type="entry name" value="D-isomer_2_OHA_DH_cat_dom"/>
</dbReference>
<keyword evidence="8 11" id="KW-0718">Serine biosynthesis</keyword>
<dbReference type="Gene3D" id="3.30.70.260">
    <property type="match status" value="1"/>
</dbReference>
<dbReference type="InterPro" id="IPR029752">
    <property type="entry name" value="D-isomer_DH_CS1"/>
</dbReference>
<dbReference type="SUPFAM" id="SSF51735">
    <property type="entry name" value="NAD(P)-binding Rossmann-fold domains"/>
    <property type="match status" value="1"/>
</dbReference>
<comment type="function">
    <text evidence="1">Catalyzes the reversible oxidation of 3-phospho-D-glycerate to 3-phosphonooxypyruvate, the first step of the phosphorylated L-serine biosynthesis pathway. Also catalyzes the reversible oxidation of 2-hydroxyglutarate to 2-oxoglutarate.</text>
</comment>
<evidence type="ECO:0000256" key="11">
    <source>
        <dbReference type="RuleBase" id="RU363003"/>
    </source>
</evidence>
<comment type="catalytic activity">
    <reaction evidence="10 11">
        <text>(2R)-3-phosphoglycerate + NAD(+) = 3-phosphooxypyruvate + NADH + H(+)</text>
        <dbReference type="Rhea" id="RHEA:12641"/>
        <dbReference type="ChEBI" id="CHEBI:15378"/>
        <dbReference type="ChEBI" id="CHEBI:18110"/>
        <dbReference type="ChEBI" id="CHEBI:57540"/>
        <dbReference type="ChEBI" id="CHEBI:57945"/>
        <dbReference type="ChEBI" id="CHEBI:58272"/>
        <dbReference type="EC" id="1.1.1.95"/>
    </reaction>
</comment>
<feature type="domain" description="ACT" evidence="12">
    <location>
        <begin position="458"/>
        <end position="530"/>
    </location>
</feature>
<dbReference type="EC" id="1.1.1.95" evidence="11"/>
<comment type="catalytic activity">
    <reaction evidence="9">
        <text>(R)-2-hydroxyglutarate + NAD(+) = 2-oxoglutarate + NADH + H(+)</text>
        <dbReference type="Rhea" id="RHEA:49612"/>
        <dbReference type="ChEBI" id="CHEBI:15378"/>
        <dbReference type="ChEBI" id="CHEBI:15801"/>
        <dbReference type="ChEBI" id="CHEBI:16810"/>
        <dbReference type="ChEBI" id="CHEBI:57540"/>
        <dbReference type="ChEBI" id="CHEBI:57945"/>
        <dbReference type="EC" id="1.1.1.399"/>
    </reaction>
</comment>
<dbReference type="Proteomes" id="UP000195437">
    <property type="component" value="Chromosome"/>
</dbReference>
<evidence type="ECO:0000256" key="5">
    <source>
        <dbReference type="ARBA" id="ARBA00022605"/>
    </source>
</evidence>
<dbReference type="SUPFAM" id="SSF143548">
    <property type="entry name" value="Serine metabolism enzymes domain"/>
    <property type="match status" value="1"/>
</dbReference>
<dbReference type="OrthoDB" id="9805416at2"/>
<gene>
    <name evidence="13" type="ORF">CBW65_10040</name>
</gene>
<dbReference type="CDD" id="cd04902">
    <property type="entry name" value="ACT_3PGDH-xct"/>
    <property type="match status" value="1"/>
</dbReference>
<dbReference type="UniPathway" id="UPA00135">
    <property type="reaction ID" value="UER00196"/>
</dbReference>
<dbReference type="EMBL" id="CP021434">
    <property type="protein sequence ID" value="ARU61297.1"/>
    <property type="molecule type" value="Genomic_DNA"/>
</dbReference>
<evidence type="ECO:0000259" key="12">
    <source>
        <dbReference type="PROSITE" id="PS51671"/>
    </source>
</evidence>
<evidence type="ECO:0000256" key="7">
    <source>
        <dbReference type="ARBA" id="ARBA00023027"/>
    </source>
</evidence>
<dbReference type="Gene3D" id="3.40.50.720">
    <property type="entry name" value="NAD(P)-binding Rossmann-like Domain"/>
    <property type="match status" value="2"/>
</dbReference>
<dbReference type="InterPro" id="IPR002912">
    <property type="entry name" value="ACT_dom"/>
</dbReference>
<dbReference type="PANTHER" id="PTHR42789">
    <property type="entry name" value="D-ISOMER SPECIFIC 2-HYDROXYACID DEHYDROGENASE FAMILY PROTEIN (AFU_ORTHOLOGUE AFUA_6G10090)"/>
    <property type="match status" value="1"/>
</dbReference>
<evidence type="ECO:0000256" key="4">
    <source>
        <dbReference type="ARBA" id="ARBA00021582"/>
    </source>
</evidence>
<evidence type="ECO:0000256" key="8">
    <source>
        <dbReference type="ARBA" id="ARBA00023299"/>
    </source>
</evidence>
<dbReference type="InterPro" id="IPR050857">
    <property type="entry name" value="D-2-hydroxyacid_DH"/>
</dbReference>
<reference evidence="14" key="1">
    <citation type="submission" date="2017-05" db="EMBL/GenBank/DDBJ databases">
        <authorList>
            <person name="Sung H."/>
        </authorList>
    </citation>
    <scope>NUCLEOTIDE SEQUENCE [LARGE SCALE GENOMIC DNA]</scope>
    <source>
        <strain evidence="14">AR23208</strain>
    </source>
</reference>
<dbReference type="InterPro" id="IPR029753">
    <property type="entry name" value="D-isomer_DH_CS"/>
</dbReference>
<comment type="similarity">
    <text evidence="3 11">Belongs to the D-isomer specific 2-hydroxyacid dehydrogenase family.</text>
</comment>
<dbReference type="PROSITE" id="PS51671">
    <property type="entry name" value="ACT"/>
    <property type="match status" value="1"/>
</dbReference>
<evidence type="ECO:0000313" key="14">
    <source>
        <dbReference type="Proteomes" id="UP000195437"/>
    </source>
</evidence>
<dbReference type="GO" id="GO:0051287">
    <property type="term" value="F:NAD binding"/>
    <property type="evidence" value="ECO:0007669"/>
    <property type="project" value="UniProtKB-UniRule"/>
</dbReference>
<accession>A0A1Y0ILA7</accession>
<dbReference type="PANTHER" id="PTHR42789:SF1">
    <property type="entry name" value="D-ISOMER SPECIFIC 2-HYDROXYACID DEHYDROGENASE FAMILY PROTEIN (AFU_ORTHOLOGUE AFUA_6G10090)"/>
    <property type="match status" value="1"/>
</dbReference>
<dbReference type="PROSITE" id="PS00065">
    <property type="entry name" value="D_2_HYDROXYACID_DH_1"/>
    <property type="match status" value="1"/>
</dbReference>
<dbReference type="SUPFAM" id="SSF52283">
    <property type="entry name" value="Formate/glycerate dehydrogenase catalytic domain-like"/>
    <property type="match status" value="1"/>
</dbReference>
<dbReference type="InterPro" id="IPR045865">
    <property type="entry name" value="ACT-like_dom_sf"/>
</dbReference>
<dbReference type="Pfam" id="PF01842">
    <property type="entry name" value="ACT"/>
    <property type="match status" value="1"/>
</dbReference>
<dbReference type="FunFam" id="3.30.1330.90:FF:000003">
    <property type="entry name" value="D-3-phosphoglycerate dehydrogenase"/>
    <property type="match status" value="1"/>
</dbReference>
<evidence type="ECO:0000256" key="6">
    <source>
        <dbReference type="ARBA" id="ARBA00023002"/>
    </source>
</evidence>
<keyword evidence="6 11" id="KW-0560">Oxidoreductase</keyword>
<evidence type="ECO:0000256" key="2">
    <source>
        <dbReference type="ARBA" id="ARBA00005216"/>
    </source>
</evidence>
<evidence type="ECO:0000256" key="9">
    <source>
        <dbReference type="ARBA" id="ARBA00048126"/>
    </source>
</evidence>
<dbReference type="PROSITE" id="PS00671">
    <property type="entry name" value="D_2_HYDROXYACID_DH_3"/>
    <property type="match status" value="1"/>
</dbReference>
<dbReference type="FunFam" id="3.40.50.720:FF:000021">
    <property type="entry name" value="D-3-phosphoglycerate dehydrogenase"/>
    <property type="match status" value="1"/>
</dbReference>
<dbReference type="FunFam" id="3.30.70.260:FF:000008">
    <property type="entry name" value="D-3-phosphoglycerate dehydrogenase, chloroplastic"/>
    <property type="match status" value="1"/>
</dbReference>
<dbReference type="InterPro" id="IPR006236">
    <property type="entry name" value="PGDH"/>
</dbReference>
<dbReference type="RefSeq" id="WP_087456676.1">
    <property type="nucleotide sequence ID" value="NZ_CP021434.1"/>
</dbReference>
<keyword evidence="5 11" id="KW-0028">Amino-acid biosynthesis</keyword>
<dbReference type="PROSITE" id="PS00670">
    <property type="entry name" value="D_2_HYDROXYACID_DH_2"/>
    <property type="match status" value="1"/>
</dbReference>
<dbReference type="InterPro" id="IPR006140">
    <property type="entry name" value="D-isomer_DH_NAD-bd"/>
</dbReference>
<dbReference type="InterPro" id="IPR036291">
    <property type="entry name" value="NAD(P)-bd_dom_sf"/>
</dbReference>
<dbReference type="AlphaFoldDB" id="A0A1Y0ILA7"/>
<dbReference type="KEGG" id="tum:CBW65_10040"/>